<dbReference type="PANTHER" id="PTHR46825">
    <property type="entry name" value="D-ALANYL-D-ALANINE-CARBOXYPEPTIDASE/ENDOPEPTIDASE AMPH"/>
    <property type="match status" value="1"/>
</dbReference>
<evidence type="ECO:0000259" key="3">
    <source>
        <dbReference type="Pfam" id="PF00144"/>
    </source>
</evidence>
<sequence length="375" mass="38588">MQHVKTLSALMLASALGITLTAAGQAPSSATDSLQQQANAIVAGGAVGALAEVSTPDGRHSVSAGTAEEGTGAPVPKDGEFRIGSATKTFVATVILQLVDEGRLSLDDTVAHWLPGVVAGNGNDGGEITVRELLNHTSGIYDYTQDLAEMTNAAAFQQDRFRTYSPEQLVAMAMRHAPMAAPGTAFAYSDTDYVLAGMIVQRVTGRSWADEVNARIIAPLGLDHTVAPGTFPFIIGPHAEGYMSFGTGKLLDVTAFNPSAADASGSIISTADDLTRFYTALVGGRLLSPAQLAQMETTVPASALGPGVRYGLGLGWVPLSCGGGYYGHPGGIFGYNTWGGVTADARRAVVVSDTGDGGDASQQAVIGLVDRQLCG</sequence>
<gene>
    <name evidence="4" type="ORF">KGQ19_34190</name>
</gene>
<dbReference type="InterPro" id="IPR001466">
    <property type="entry name" value="Beta-lactam-related"/>
</dbReference>
<evidence type="ECO:0000256" key="2">
    <source>
        <dbReference type="SAM" id="SignalP"/>
    </source>
</evidence>
<dbReference type="Proteomes" id="UP000730482">
    <property type="component" value="Unassembled WGS sequence"/>
</dbReference>
<reference evidence="4 5" key="1">
    <citation type="submission" date="2020-02" db="EMBL/GenBank/DDBJ databases">
        <title>Acidophilic actinobacteria isolated from forest soil.</title>
        <authorList>
            <person name="Golinska P."/>
        </authorList>
    </citation>
    <scope>NUCLEOTIDE SEQUENCE [LARGE SCALE GENOMIC DNA]</scope>
    <source>
        <strain evidence="4 5">NL8</strain>
    </source>
</reference>
<feature type="region of interest" description="Disordered" evidence="1">
    <location>
        <begin position="55"/>
        <end position="79"/>
    </location>
</feature>
<dbReference type="Gene3D" id="3.40.710.10">
    <property type="entry name" value="DD-peptidase/beta-lactamase superfamily"/>
    <property type="match status" value="1"/>
</dbReference>
<feature type="signal peptide" evidence="2">
    <location>
        <begin position="1"/>
        <end position="22"/>
    </location>
</feature>
<evidence type="ECO:0000313" key="5">
    <source>
        <dbReference type="Proteomes" id="UP000730482"/>
    </source>
</evidence>
<evidence type="ECO:0000256" key="1">
    <source>
        <dbReference type="SAM" id="MobiDB-lite"/>
    </source>
</evidence>
<feature type="chain" id="PRO_5047448213" evidence="2">
    <location>
        <begin position="23"/>
        <end position="375"/>
    </location>
</feature>
<dbReference type="InterPro" id="IPR050491">
    <property type="entry name" value="AmpC-like"/>
</dbReference>
<proteinExistence type="predicted"/>
<dbReference type="EMBL" id="JAAFYZ010000162">
    <property type="protein sequence ID" value="MBS2551926.1"/>
    <property type="molecule type" value="Genomic_DNA"/>
</dbReference>
<dbReference type="SUPFAM" id="SSF56601">
    <property type="entry name" value="beta-lactamase/transpeptidase-like"/>
    <property type="match status" value="1"/>
</dbReference>
<protein>
    <submittedName>
        <fullName evidence="4">Beta-lactamase family protein</fullName>
    </submittedName>
</protein>
<keyword evidence="5" id="KW-1185">Reference proteome</keyword>
<accession>A0ABS5L0U7</accession>
<feature type="domain" description="Beta-lactamase-related" evidence="3">
    <location>
        <begin position="44"/>
        <end position="359"/>
    </location>
</feature>
<name>A0ABS5L0U7_9ACTN</name>
<organism evidence="4 5">
    <name type="scientific">Catenulispora pinistramenti</name>
    <dbReference type="NCBI Taxonomy" id="2705254"/>
    <lineage>
        <taxon>Bacteria</taxon>
        <taxon>Bacillati</taxon>
        <taxon>Actinomycetota</taxon>
        <taxon>Actinomycetes</taxon>
        <taxon>Catenulisporales</taxon>
        <taxon>Catenulisporaceae</taxon>
        <taxon>Catenulispora</taxon>
    </lineage>
</organism>
<keyword evidence="2" id="KW-0732">Signal</keyword>
<dbReference type="Pfam" id="PF00144">
    <property type="entry name" value="Beta-lactamase"/>
    <property type="match status" value="1"/>
</dbReference>
<evidence type="ECO:0000313" key="4">
    <source>
        <dbReference type="EMBL" id="MBS2551926.1"/>
    </source>
</evidence>
<comment type="caution">
    <text evidence="4">The sequence shown here is derived from an EMBL/GenBank/DDBJ whole genome shotgun (WGS) entry which is preliminary data.</text>
</comment>
<dbReference type="PANTHER" id="PTHR46825:SF7">
    <property type="entry name" value="D-ALANYL-D-ALANINE CARBOXYPEPTIDASE"/>
    <property type="match status" value="1"/>
</dbReference>
<dbReference type="RefSeq" id="WP_212017030.1">
    <property type="nucleotide sequence ID" value="NZ_JAAFYZ010000162.1"/>
</dbReference>
<dbReference type="InterPro" id="IPR012338">
    <property type="entry name" value="Beta-lactam/transpept-like"/>
</dbReference>